<feature type="domain" description="Calcineurin-like phosphoesterase" evidence="1">
    <location>
        <begin position="26"/>
        <end position="214"/>
    </location>
</feature>
<dbReference type="OrthoDB" id="9807890at2"/>
<dbReference type="RefSeq" id="WP_119743922.1">
    <property type="nucleotide sequence ID" value="NZ_QVRA01000002.1"/>
</dbReference>
<dbReference type="Pfam" id="PF00149">
    <property type="entry name" value="Metallophos"/>
    <property type="match status" value="1"/>
</dbReference>
<dbReference type="AlphaFoldDB" id="A0A418YX93"/>
<dbReference type="PANTHER" id="PTHR42850">
    <property type="entry name" value="METALLOPHOSPHOESTERASE"/>
    <property type="match status" value="1"/>
</dbReference>
<dbReference type="GO" id="GO:0110154">
    <property type="term" value="P:RNA decapping"/>
    <property type="evidence" value="ECO:0007669"/>
    <property type="project" value="TreeGrafter"/>
</dbReference>
<reference evidence="2 3" key="1">
    <citation type="submission" date="2018-08" db="EMBL/GenBank/DDBJ databases">
        <title>Sphingobium sp. EO9.</title>
        <authorList>
            <person name="Park Y."/>
            <person name="Kim K.H."/>
            <person name="Jeon C.O."/>
        </authorList>
    </citation>
    <scope>NUCLEOTIDE SEQUENCE [LARGE SCALE GENOMIC DNA]</scope>
    <source>
        <strain evidence="2 3">EO9</strain>
    </source>
</reference>
<dbReference type="InterPro" id="IPR050126">
    <property type="entry name" value="Ap4A_hydrolase"/>
</dbReference>
<dbReference type="EMBL" id="QVRA01000002">
    <property type="protein sequence ID" value="RJG57212.1"/>
    <property type="molecule type" value="Genomic_DNA"/>
</dbReference>
<dbReference type="SUPFAM" id="SSF56300">
    <property type="entry name" value="Metallo-dependent phosphatases"/>
    <property type="match status" value="1"/>
</dbReference>
<dbReference type="InterPro" id="IPR004843">
    <property type="entry name" value="Calcineurin-like_PHP"/>
</dbReference>
<evidence type="ECO:0000259" key="1">
    <source>
        <dbReference type="Pfam" id="PF00149"/>
    </source>
</evidence>
<dbReference type="Gene3D" id="3.60.21.10">
    <property type="match status" value="1"/>
</dbReference>
<dbReference type="GO" id="GO:0016791">
    <property type="term" value="F:phosphatase activity"/>
    <property type="evidence" value="ECO:0007669"/>
    <property type="project" value="TreeGrafter"/>
</dbReference>
<dbReference type="PANTHER" id="PTHR42850:SF4">
    <property type="entry name" value="ZINC-DEPENDENT ENDOPOLYPHOSPHATASE"/>
    <property type="match status" value="1"/>
</dbReference>
<gene>
    <name evidence="2" type="ORF">D0Z70_03080</name>
</gene>
<sequence>MQWLRTWLRRGTPIEAPGPPSVGDRRVYAIGDVHGRADLLDALLALIAEDDAERGPMTPHIILLGDLVDRGPSSRQVVDRVIAMVASKGDVRCLKGNHEEIFVRAARGDARAVPVFRKMDGAVTLASYGLDPVLFPVMADGEIATWMLNHVPRDHVDFLDALPDRVEMEDYLFVHAGVRPGVSIETQNGADLRWIRREFLDHGGAHPRMIVHGHSITDDVDLQSNRIGIDTGAYYSGRLTAIGLQGTDRWFLQTNG</sequence>
<evidence type="ECO:0000313" key="2">
    <source>
        <dbReference type="EMBL" id="RJG57212.1"/>
    </source>
</evidence>
<keyword evidence="3" id="KW-1185">Reference proteome</keyword>
<proteinExistence type="predicted"/>
<dbReference type="Proteomes" id="UP000283469">
    <property type="component" value="Unassembled WGS sequence"/>
</dbReference>
<dbReference type="GO" id="GO:0005737">
    <property type="term" value="C:cytoplasm"/>
    <property type="evidence" value="ECO:0007669"/>
    <property type="project" value="TreeGrafter"/>
</dbReference>
<name>A0A418YX93_9SPHN</name>
<accession>A0A418YX93</accession>
<comment type="caution">
    <text evidence="2">The sequence shown here is derived from an EMBL/GenBank/DDBJ whole genome shotgun (WGS) entry which is preliminary data.</text>
</comment>
<dbReference type="InterPro" id="IPR029052">
    <property type="entry name" value="Metallo-depent_PP-like"/>
</dbReference>
<organism evidence="2 3">
    <name type="scientific">Sphingobium terrigena</name>
    <dbReference type="NCBI Taxonomy" id="2304063"/>
    <lineage>
        <taxon>Bacteria</taxon>
        <taxon>Pseudomonadati</taxon>
        <taxon>Pseudomonadota</taxon>
        <taxon>Alphaproteobacteria</taxon>
        <taxon>Sphingomonadales</taxon>
        <taxon>Sphingomonadaceae</taxon>
        <taxon>Sphingobium</taxon>
    </lineage>
</organism>
<dbReference type="GO" id="GO:0008803">
    <property type="term" value="F:bis(5'-nucleosyl)-tetraphosphatase (symmetrical) activity"/>
    <property type="evidence" value="ECO:0007669"/>
    <property type="project" value="TreeGrafter"/>
</dbReference>
<protein>
    <submittedName>
        <fullName evidence="2">Serine/threonine protein phosphatase</fullName>
    </submittedName>
</protein>
<evidence type="ECO:0000313" key="3">
    <source>
        <dbReference type="Proteomes" id="UP000283469"/>
    </source>
</evidence>